<evidence type="ECO:0000313" key="3">
    <source>
        <dbReference type="Proteomes" id="UP001143981"/>
    </source>
</evidence>
<accession>A0A9W7YH68</accession>
<dbReference type="Proteomes" id="UP001143981">
    <property type="component" value="Unassembled WGS sequence"/>
</dbReference>
<name>A0A9W7YH68_9FUNG</name>
<organism evidence="2 3">
    <name type="scientific">Coemansia biformis</name>
    <dbReference type="NCBI Taxonomy" id="1286918"/>
    <lineage>
        <taxon>Eukaryota</taxon>
        <taxon>Fungi</taxon>
        <taxon>Fungi incertae sedis</taxon>
        <taxon>Zoopagomycota</taxon>
        <taxon>Kickxellomycotina</taxon>
        <taxon>Kickxellomycetes</taxon>
        <taxon>Kickxellales</taxon>
        <taxon>Kickxellaceae</taxon>
        <taxon>Coemansia</taxon>
    </lineage>
</organism>
<proteinExistence type="predicted"/>
<dbReference type="AlphaFoldDB" id="A0A9W7YH68"/>
<gene>
    <name evidence="2" type="ORF">LPJ61_000831</name>
</gene>
<sequence>MAMPQPEDPMAHEIIVLPPQYHLSVHYPRSSMYADVWLGINMGSEDLLIYLSPLRRKTLNTSPPEQVTSDGKTDASGARARRDSVCDDNCVIDFPVRHTNHGLFNCPANKSPLEWLVSKETLFEAKAICQTHYAKFAQALAKVQKRSRTALPDLAPLLRQLDGMLETYNANPGPMESPTCGICSSSPYTRLFFSML</sequence>
<evidence type="ECO:0000256" key="1">
    <source>
        <dbReference type="SAM" id="MobiDB-lite"/>
    </source>
</evidence>
<feature type="region of interest" description="Disordered" evidence="1">
    <location>
        <begin position="60"/>
        <end position="80"/>
    </location>
</feature>
<evidence type="ECO:0000313" key="2">
    <source>
        <dbReference type="EMBL" id="KAJ1734900.1"/>
    </source>
</evidence>
<dbReference type="OrthoDB" id="5565330at2759"/>
<keyword evidence="3" id="KW-1185">Reference proteome</keyword>
<dbReference type="EMBL" id="JANBOI010000051">
    <property type="protein sequence ID" value="KAJ1734900.1"/>
    <property type="molecule type" value="Genomic_DNA"/>
</dbReference>
<reference evidence="2" key="1">
    <citation type="submission" date="2022-07" db="EMBL/GenBank/DDBJ databases">
        <title>Phylogenomic reconstructions and comparative analyses of Kickxellomycotina fungi.</title>
        <authorList>
            <person name="Reynolds N.K."/>
            <person name="Stajich J.E."/>
            <person name="Barry K."/>
            <person name="Grigoriev I.V."/>
            <person name="Crous P."/>
            <person name="Smith M.E."/>
        </authorList>
    </citation>
    <scope>NUCLEOTIDE SEQUENCE</scope>
    <source>
        <strain evidence="2">BCRC 34381</strain>
    </source>
</reference>
<comment type="caution">
    <text evidence="2">The sequence shown here is derived from an EMBL/GenBank/DDBJ whole genome shotgun (WGS) entry which is preliminary data.</text>
</comment>
<protein>
    <submittedName>
        <fullName evidence="2">Uncharacterized protein</fullName>
    </submittedName>
</protein>
<feature type="compositionally biased region" description="Polar residues" evidence="1">
    <location>
        <begin position="60"/>
        <end position="70"/>
    </location>
</feature>